<comment type="caution">
    <text evidence="2">The sequence shown here is derived from an EMBL/GenBank/DDBJ whole genome shotgun (WGS) entry which is preliminary data.</text>
</comment>
<reference evidence="2 3" key="1">
    <citation type="submission" date="2017-05" db="EMBL/GenBank/DDBJ databases">
        <authorList>
            <person name="Varghese N."/>
            <person name="Submissions S."/>
        </authorList>
    </citation>
    <scope>NUCLEOTIDE SEQUENCE [LARGE SCALE GENOMIC DNA]</scope>
    <source>
        <strain evidence="2 3">DSM 15360</strain>
    </source>
</reference>
<accession>A0ABY1PDB2</accession>
<sequence length="78" mass="8232">MSGLILSASLFAVQPVFAVEQTGEFEKEYCAISSGLKCKQTGTSCDGKQVCFWKDLKDVAIVVGSIVGTVAAIDKLAE</sequence>
<proteinExistence type="predicted"/>
<dbReference type="EMBL" id="FXUA01000006">
    <property type="protein sequence ID" value="SMP30206.1"/>
    <property type="molecule type" value="Genomic_DNA"/>
</dbReference>
<keyword evidence="3" id="KW-1185">Reference proteome</keyword>
<keyword evidence="1" id="KW-0732">Signal</keyword>
<dbReference type="Proteomes" id="UP001157915">
    <property type="component" value="Unassembled WGS sequence"/>
</dbReference>
<organism evidence="2 3">
    <name type="scientific">Algoriphagus winogradskyi</name>
    <dbReference type="NCBI Taxonomy" id="237017"/>
    <lineage>
        <taxon>Bacteria</taxon>
        <taxon>Pseudomonadati</taxon>
        <taxon>Bacteroidota</taxon>
        <taxon>Cytophagia</taxon>
        <taxon>Cytophagales</taxon>
        <taxon>Cyclobacteriaceae</taxon>
        <taxon>Algoriphagus</taxon>
    </lineage>
</organism>
<evidence type="ECO:0000313" key="3">
    <source>
        <dbReference type="Proteomes" id="UP001157915"/>
    </source>
</evidence>
<gene>
    <name evidence="2" type="ORF">SAMN06265367_106289</name>
</gene>
<evidence type="ECO:0000313" key="2">
    <source>
        <dbReference type="EMBL" id="SMP30206.1"/>
    </source>
</evidence>
<feature type="signal peptide" evidence="1">
    <location>
        <begin position="1"/>
        <end position="18"/>
    </location>
</feature>
<name>A0ABY1PDB2_9BACT</name>
<evidence type="ECO:0000256" key="1">
    <source>
        <dbReference type="SAM" id="SignalP"/>
    </source>
</evidence>
<protein>
    <submittedName>
        <fullName evidence="2">Uncharacterized protein</fullName>
    </submittedName>
</protein>
<feature type="chain" id="PRO_5047035709" evidence="1">
    <location>
        <begin position="19"/>
        <end position="78"/>
    </location>
</feature>